<dbReference type="InterPro" id="IPR003660">
    <property type="entry name" value="HAMP_dom"/>
</dbReference>
<feature type="transmembrane region" description="Helical" evidence="11">
    <location>
        <begin position="12"/>
        <end position="31"/>
    </location>
</feature>
<evidence type="ECO:0000259" key="12">
    <source>
        <dbReference type="PROSITE" id="PS50111"/>
    </source>
</evidence>
<dbReference type="Pfam" id="PF02743">
    <property type="entry name" value="dCache_1"/>
    <property type="match status" value="1"/>
</dbReference>
<evidence type="ECO:0000259" key="13">
    <source>
        <dbReference type="PROSITE" id="PS50192"/>
    </source>
</evidence>
<dbReference type="Gene3D" id="1.10.287.950">
    <property type="entry name" value="Methyl-accepting chemotaxis protein"/>
    <property type="match status" value="1"/>
</dbReference>
<dbReference type="SMART" id="SM00283">
    <property type="entry name" value="MA"/>
    <property type="match status" value="1"/>
</dbReference>
<dbReference type="Gene3D" id="1.10.8.500">
    <property type="entry name" value="HAMP domain in histidine kinase"/>
    <property type="match status" value="1"/>
</dbReference>
<dbReference type="InterPro" id="IPR004089">
    <property type="entry name" value="MCPsignal_dom"/>
</dbReference>
<dbReference type="CDD" id="cd18773">
    <property type="entry name" value="PDC1_HK_sensor"/>
    <property type="match status" value="1"/>
</dbReference>
<evidence type="ECO:0000259" key="14">
    <source>
        <dbReference type="PROSITE" id="PS50885"/>
    </source>
</evidence>
<gene>
    <name evidence="15" type="ORF">OOT00_02805</name>
</gene>
<reference evidence="15 16" key="1">
    <citation type="submission" date="2022-11" db="EMBL/GenBank/DDBJ databases">
        <title>Desulfobotulus tamanensis H1 sp. nov. - anaerobic, alkaliphilic, sulphate reducing bacterium isolated from terrestrial mud volcano.</title>
        <authorList>
            <person name="Frolova A."/>
            <person name="Merkel A.Y."/>
            <person name="Slobodkin A.I."/>
        </authorList>
    </citation>
    <scope>NUCLEOTIDE SEQUENCE [LARGE SCALE GENOMIC DNA]</scope>
    <source>
        <strain evidence="15 16">H1</strain>
    </source>
</reference>
<evidence type="ECO:0000256" key="7">
    <source>
        <dbReference type="ARBA" id="ARBA00023136"/>
    </source>
</evidence>
<evidence type="ECO:0000313" key="16">
    <source>
        <dbReference type="Proteomes" id="UP001209681"/>
    </source>
</evidence>
<evidence type="ECO:0000256" key="1">
    <source>
        <dbReference type="ARBA" id="ARBA00004429"/>
    </source>
</evidence>
<dbReference type="PANTHER" id="PTHR32089">
    <property type="entry name" value="METHYL-ACCEPTING CHEMOTAXIS PROTEIN MCPB"/>
    <property type="match status" value="1"/>
</dbReference>
<dbReference type="PRINTS" id="PR00260">
    <property type="entry name" value="CHEMTRNSDUCR"/>
</dbReference>
<dbReference type="Pfam" id="PF00015">
    <property type="entry name" value="MCPsignal"/>
    <property type="match status" value="1"/>
</dbReference>
<evidence type="ECO:0000256" key="10">
    <source>
        <dbReference type="PROSITE-ProRule" id="PRU00284"/>
    </source>
</evidence>
<sequence>MAVNVRSIGFRLLSTSLLSVLIPLLAVGFIATTRSTTALTQTAAENTQGIAQDLATLMDNLLMAEVRLADAFAHEESIRALARAAREKGVEGSRTEALRVFDNLAVQFPKLGGNYQGVFVANATGQLLTGILSNGSEYIGHNIAGNDEFKKALASRKTVIGNVLYSQATKKLVLPINSPILSEKGEFLGVFATVINAEYLTNIVSTRTLGRTGYGYMLNEKGVVLAHPVPDTILKTDINNIPEMSHIVREMLGGRAGADEYVFRGVRKMAGFAPIKSTGWLMSATQDHAEFLESSRDVRNAVIFVIVISLILVGIIVSLLVRSIVNPINAAVAGLRDIAEGEGDLTMRLRMNSRDEVGELARWFNVFVEKLQGIIRDIGGGVNTLASSSTQLSSIAEDMQQGVQDVSGRAETVAAASEEISTNMTQSASALEQSSSNTNLLATASEEMSATISEIAQNAGRARQISDDASGKATRMSSHMERLKKAADAIGKVIETITEISEQVNLLALNATIEAARAGEAGKGFAVVANEIKELARQTAAASQDIREKIEDIQSTTSTTIREVGEITTVINDVSEVVGNIAAAVEEQSTAASEIAGNVSQVSRGIELVHENANQNATVVGEVTKDIASISHAMGQMTNRGNQVNESARDLSRLSESLKTMVDQFKI</sequence>
<evidence type="ECO:0000313" key="15">
    <source>
        <dbReference type="EMBL" id="MCW7752909.1"/>
    </source>
</evidence>
<comment type="similarity">
    <text evidence="9">Belongs to the methyl-accepting chemotaxis (MCP) protein family.</text>
</comment>
<evidence type="ECO:0000256" key="11">
    <source>
        <dbReference type="SAM" id="Phobius"/>
    </source>
</evidence>
<dbReference type="SMART" id="SM00304">
    <property type="entry name" value="HAMP"/>
    <property type="match status" value="2"/>
</dbReference>
<keyword evidence="8 10" id="KW-0807">Transducer</keyword>
<dbReference type="InterPro" id="IPR033479">
    <property type="entry name" value="dCache_1"/>
</dbReference>
<evidence type="ECO:0000256" key="2">
    <source>
        <dbReference type="ARBA" id="ARBA00022475"/>
    </source>
</evidence>
<keyword evidence="16" id="KW-1185">Reference proteome</keyword>
<keyword evidence="2" id="KW-1003">Cell membrane</keyword>
<accession>A0ABT3N637</accession>
<dbReference type="InterPro" id="IPR000727">
    <property type="entry name" value="T_SNARE_dom"/>
</dbReference>
<keyword evidence="6 11" id="KW-1133">Transmembrane helix</keyword>
<comment type="subcellular location">
    <subcellularLocation>
        <location evidence="1">Cell inner membrane</location>
        <topology evidence="1">Multi-pass membrane protein</topology>
    </subcellularLocation>
</comment>
<feature type="transmembrane region" description="Helical" evidence="11">
    <location>
        <begin position="301"/>
        <end position="321"/>
    </location>
</feature>
<proteinExistence type="inferred from homology"/>
<feature type="domain" description="T-SNARE coiled-coil homology" evidence="13">
    <location>
        <begin position="554"/>
        <end position="616"/>
    </location>
</feature>
<keyword evidence="3" id="KW-0145">Chemotaxis</keyword>
<organism evidence="15 16">
    <name type="scientific">Desulfobotulus pelophilus</name>
    <dbReference type="NCBI Taxonomy" id="2823377"/>
    <lineage>
        <taxon>Bacteria</taxon>
        <taxon>Pseudomonadati</taxon>
        <taxon>Thermodesulfobacteriota</taxon>
        <taxon>Desulfobacteria</taxon>
        <taxon>Desulfobacterales</taxon>
        <taxon>Desulfobacteraceae</taxon>
        <taxon>Desulfobotulus</taxon>
    </lineage>
</organism>
<feature type="domain" description="Methyl-accepting transducer" evidence="12">
    <location>
        <begin position="402"/>
        <end position="631"/>
    </location>
</feature>
<comment type="caution">
    <text evidence="15">The sequence shown here is derived from an EMBL/GenBank/DDBJ whole genome shotgun (WGS) entry which is preliminary data.</text>
</comment>
<dbReference type="InterPro" id="IPR004090">
    <property type="entry name" value="Chemotax_Me-accpt_rcpt"/>
</dbReference>
<evidence type="ECO:0000256" key="3">
    <source>
        <dbReference type="ARBA" id="ARBA00022500"/>
    </source>
</evidence>
<keyword evidence="5 11" id="KW-0812">Transmembrane</keyword>
<feature type="domain" description="HAMP" evidence="14">
    <location>
        <begin position="322"/>
        <end position="376"/>
    </location>
</feature>
<dbReference type="PROSITE" id="PS50111">
    <property type="entry name" value="CHEMOTAXIS_TRANSDUC_2"/>
    <property type="match status" value="1"/>
</dbReference>
<evidence type="ECO:0000256" key="5">
    <source>
        <dbReference type="ARBA" id="ARBA00022692"/>
    </source>
</evidence>
<keyword evidence="4" id="KW-0997">Cell inner membrane</keyword>
<dbReference type="CDD" id="cd06225">
    <property type="entry name" value="HAMP"/>
    <property type="match status" value="1"/>
</dbReference>
<dbReference type="EMBL" id="JAPFPW010000002">
    <property type="protein sequence ID" value="MCW7752909.1"/>
    <property type="molecule type" value="Genomic_DNA"/>
</dbReference>
<dbReference type="CDD" id="cd12912">
    <property type="entry name" value="PDC2_MCP_like"/>
    <property type="match status" value="1"/>
</dbReference>
<evidence type="ECO:0000256" key="4">
    <source>
        <dbReference type="ARBA" id="ARBA00022519"/>
    </source>
</evidence>
<dbReference type="PANTHER" id="PTHR32089:SF112">
    <property type="entry name" value="LYSOZYME-LIKE PROTEIN-RELATED"/>
    <property type="match status" value="1"/>
</dbReference>
<protein>
    <submittedName>
        <fullName evidence="15">Methyl-accepting chemotaxis protein</fullName>
    </submittedName>
</protein>
<keyword evidence="7 11" id="KW-0472">Membrane</keyword>
<dbReference type="RefSeq" id="WP_265423769.1">
    <property type="nucleotide sequence ID" value="NZ_JAPFPW010000002.1"/>
</dbReference>
<name>A0ABT3N637_9BACT</name>
<evidence type="ECO:0000256" key="8">
    <source>
        <dbReference type="ARBA" id="ARBA00023224"/>
    </source>
</evidence>
<dbReference type="SUPFAM" id="SSF58104">
    <property type="entry name" value="Methyl-accepting chemotaxis protein (MCP) signaling domain"/>
    <property type="match status" value="1"/>
</dbReference>
<dbReference type="Pfam" id="PF00672">
    <property type="entry name" value="HAMP"/>
    <property type="match status" value="1"/>
</dbReference>
<dbReference type="PROSITE" id="PS50192">
    <property type="entry name" value="T_SNARE"/>
    <property type="match status" value="1"/>
</dbReference>
<dbReference type="PROSITE" id="PS50885">
    <property type="entry name" value="HAMP"/>
    <property type="match status" value="1"/>
</dbReference>
<dbReference type="Gene3D" id="3.30.450.20">
    <property type="entry name" value="PAS domain"/>
    <property type="match status" value="1"/>
</dbReference>
<evidence type="ECO:0000256" key="6">
    <source>
        <dbReference type="ARBA" id="ARBA00022989"/>
    </source>
</evidence>
<dbReference type="Proteomes" id="UP001209681">
    <property type="component" value="Unassembled WGS sequence"/>
</dbReference>
<evidence type="ECO:0000256" key="9">
    <source>
        <dbReference type="ARBA" id="ARBA00029447"/>
    </source>
</evidence>